<name>A0AAV0XW37_9HEMI</name>
<reference evidence="1 2" key="1">
    <citation type="submission" date="2023-01" db="EMBL/GenBank/DDBJ databases">
        <authorList>
            <person name="Whitehead M."/>
        </authorList>
    </citation>
    <scope>NUCLEOTIDE SEQUENCE [LARGE SCALE GENOMIC DNA]</scope>
</reference>
<proteinExistence type="predicted"/>
<evidence type="ECO:0000313" key="1">
    <source>
        <dbReference type="EMBL" id="CAI6372745.1"/>
    </source>
</evidence>
<accession>A0AAV0XW37</accession>
<comment type="caution">
    <text evidence="1">The sequence shown here is derived from an EMBL/GenBank/DDBJ whole genome shotgun (WGS) entry which is preliminary data.</text>
</comment>
<dbReference type="AlphaFoldDB" id="A0AAV0XW37"/>
<organism evidence="1 2">
    <name type="scientific">Macrosiphum euphorbiae</name>
    <name type="common">potato aphid</name>
    <dbReference type="NCBI Taxonomy" id="13131"/>
    <lineage>
        <taxon>Eukaryota</taxon>
        <taxon>Metazoa</taxon>
        <taxon>Ecdysozoa</taxon>
        <taxon>Arthropoda</taxon>
        <taxon>Hexapoda</taxon>
        <taxon>Insecta</taxon>
        <taxon>Pterygota</taxon>
        <taxon>Neoptera</taxon>
        <taxon>Paraneoptera</taxon>
        <taxon>Hemiptera</taxon>
        <taxon>Sternorrhyncha</taxon>
        <taxon>Aphidomorpha</taxon>
        <taxon>Aphidoidea</taxon>
        <taxon>Aphididae</taxon>
        <taxon>Macrosiphini</taxon>
        <taxon>Macrosiphum</taxon>
    </lineage>
</organism>
<gene>
    <name evidence="1" type="ORF">MEUPH1_LOCUS26575</name>
</gene>
<dbReference type="Proteomes" id="UP001160148">
    <property type="component" value="Unassembled WGS sequence"/>
</dbReference>
<keyword evidence="2" id="KW-1185">Reference proteome</keyword>
<protein>
    <submittedName>
        <fullName evidence="1">Uncharacterized protein</fullName>
    </submittedName>
</protein>
<sequence length="75" mass="8581">MSVFAGSHFKFTGSFFNYKMNKYSKLNNREVENILVEIPGDDGGLTDLEDESDDDYLVEEKNYLDLLDSSANVIY</sequence>
<dbReference type="EMBL" id="CARXXK010001071">
    <property type="protein sequence ID" value="CAI6372745.1"/>
    <property type="molecule type" value="Genomic_DNA"/>
</dbReference>
<evidence type="ECO:0000313" key="2">
    <source>
        <dbReference type="Proteomes" id="UP001160148"/>
    </source>
</evidence>